<dbReference type="EMBL" id="ML977509">
    <property type="protein sequence ID" value="KAF2127899.1"/>
    <property type="molecule type" value="Genomic_DNA"/>
</dbReference>
<dbReference type="AlphaFoldDB" id="A0A6A6A7Q9"/>
<accession>A0A6A6A7Q9</accession>
<sequence length="158" mass="17384">MSTLRWMSSPGCREKARRRRIREHEHEQETRERLGRTGLTTSYEAGLCATAKGPANGHFSMACRVESQASSVQRREEQQQQQQRVGEPNPTPANGTRAPRNSSGSLGRPDTGGTGSRLFVVSWFGGCCPLSLRTRLRAGIIRPLDPCGFGCAWPSLEA</sequence>
<feature type="region of interest" description="Disordered" evidence="1">
    <location>
        <begin position="65"/>
        <end position="112"/>
    </location>
</feature>
<dbReference type="RefSeq" id="XP_033522288.1">
    <property type="nucleotide sequence ID" value="XM_033670582.1"/>
</dbReference>
<feature type="compositionally biased region" description="Basic and acidic residues" evidence="1">
    <location>
        <begin position="22"/>
        <end position="35"/>
    </location>
</feature>
<dbReference type="GeneID" id="54411014"/>
<evidence type="ECO:0000256" key="1">
    <source>
        <dbReference type="SAM" id="MobiDB-lite"/>
    </source>
</evidence>
<organism evidence="2 3">
    <name type="scientific">Dothidotthia symphoricarpi CBS 119687</name>
    <dbReference type="NCBI Taxonomy" id="1392245"/>
    <lineage>
        <taxon>Eukaryota</taxon>
        <taxon>Fungi</taxon>
        <taxon>Dikarya</taxon>
        <taxon>Ascomycota</taxon>
        <taxon>Pezizomycotina</taxon>
        <taxon>Dothideomycetes</taxon>
        <taxon>Pleosporomycetidae</taxon>
        <taxon>Pleosporales</taxon>
        <taxon>Dothidotthiaceae</taxon>
        <taxon>Dothidotthia</taxon>
    </lineage>
</organism>
<proteinExistence type="predicted"/>
<protein>
    <submittedName>
        <fullName evidence="2">Uncharacterized protein</fullName>
    </submittedName>
</protein>
<evidence type="ECO:0000313" key="2">
    <source>
        <dbReference type="EMBL" id="KAF2127899.1"/>
    </source>
</evidence>
<dbReference type="Proteomes" id="UP000799771">
    <property type="component" value="Unassembled WGS sequence"/>
</dbReference>
<name>A0A6A6A7Q9_9PLEO</name>
<feature type="region of interest" description="Disordered" evidence="1">
    <location>
        <begin position="1"/>
        <end position="38"/>
    </location>
</feature>
<keyword evidence="3" id="KW-1185">Reference proteome</keyword>
<evidence type="ECO:0000313" key="3">
    <source>
        <dbReference type="Proteomes" id="UP000799771"/>
    </source>
</evidence>
<gene>
    <name evidence="2" type="ORF">P153DRAFT_386875</name>
</gene>
<reference evidence="2" key="1">
    <citation type="journal article" date="2020" name="Stud. Mycol.">
        <title>101 Dothideomycetes genomes: a test case for predicting lifestyles and emergence of pathogens.</title>
        <authorList>
            <person name="Haridas S."/>
            <person name="Albert R."/>
            <person name="Binder M."/>
            <person name="Bloem J."/>
            <person name="Labutti K."/>
            <person name="Salamov A."/>
            <person name="Andreopoulos B."/>
            <person name="Baker S."/>
            <person name="Barry K."/>
            <person name="Bills G."/>
            <person name="Bluhm B."/>
            <person name="Cannon C."/>
            <person name="Castanera R."/>
            <person name="Culley D."/>
            <person name="Daum C."/>
            <person name="Ezra D."/>
            <person name="Gonzalez J."/>
            <person name="Henrissat B."/>
            <person name="Kuo A."/>
            <person name="Liang C."/>
            <person name="Lipzen A."/>
            <person name="Lutzoni F."/>
            <person name="Magnuson J."/>
            <person name="Mondo S."/>
            <person name="Nolan M."/>
            <person name="Ohm R."/>
            <person name="Pangilinan J."/>
            <person name="Park H.-J."/>
            <person name="Ramirez L."/>
            <person name="Alfaro M."/>
            <person name="Sun H."/>
            <person name="Tritt A."/>
            <person name="Yoshinaga Y."/>
            <person name="Zwiers L.-H."/>
            <person name="Turgeon B."/>
            <person name="Goodwin S."/>
            <person name="Spatafora J."/>
            <person name="Crous P."/>
            <person name="Grigoriev I."/>
        </authorList>
    </citation>
    <scope>NUCLEOTIDE SEQUENCE</scope>
    <source>
        <strain evidence="2">CBS 119687</strain>
    </source>
</reference>